<evidence type="ECO:0000256" key="2">
    <source>
        <dbReference type="ARBA" id="ARBA00022692"/>
    </source>
</evidence>
<comment type="caution">
    <text evidence="10">The sequence shown here is derived from an EMBL/GenBank/DDBJ whole genome shotgun (WGS) entry which is preliminary data.</text>
</comment>
<dbReference type="PROSITE" id="PS50893">
    <property type="entry name" value="ABC_TRANSPORTER_2"/>
    <property type="match status" value="1"/>
</dbReference>
<dbReference type="Pfam" id="PF00005">
    <property type="entry name" value="ABC_tran"/>
    <property type="match status" value="1"/>
</dbReference>
<dbReference type="InterPro" id="IPR003439">
    <property type="entry name" value="ABC_transporter-like_ATP-bd"/>
</dbReference>
<name>A0ABW7YTW1_9ACTN</name>
<dbReference type="InterPro" id="IPR027417">
    <property type="entry name" value="P-loop_NTPase"/>
</dbReference>
<keyword evidence="11" id="KW-1185">Reference proteome</keyword>
<evidence type="ECO:0000259" key="8">
    <source>
        <dbReference type="PROSITE" id="PS50893"/>
    </source>
</evidence>
<feature type="transmembrane region" description="Helical" evidence="7">
    <location>
        <begin position="151"/>
        <end position="170"/>
    </location>
</feature>
<keyword evidence="3" id="KW-0547">Nucleotide-binding</keyword>
<reference evidence="10 11" key="1">
    <citation type="submission" date="2024-10" db="EMBL/GenBank/DDBJ databases">
        <title>The Natural Products Discovery Center: Release of the First 8490 Sequenced Strains for Exploring Actinobacteria Biosynthetic Diversity.</title>
        <authorList>
            <person name="Kalkreuter E."/>
            <person name="Kautsar S.A."/>
            <person name="Yang D."/>
            <person name="Bader C.D."/>
            <person name="Teijaro C.N."/>
            <person name="Fluegel L."/>
            <person name="Davis C.M."/>
            <person name="Simpson J.R."/>
            <person name="Lauterbach L."/>
            <person name="Steele A.D."/>
            <person name="Gui C."/>
            <person name="Meng S."/>
            <person name="Li G."/>
            <person name="Viehrig K."/>
            <person name="Ye F."/>
            <person name="Su P."/>
            <person name="Kiefer A.F."/>
            <person name="Nichols A."/>
            <person name="Cepeda A.J."/>
            <person name="Yan W."/>
            <person name="Fan B."/>
            <person name="Jiang Y."/>
            <person name="Adhikari A."/>
            <person name="Zheng C.-J."/>
            <person name="Schuster L."/>
            <person name="Cowan T.M."/>
            <person name="Smanski M.J."/>
            <person name="Chevrette M.G."/>
            <person name="De Carvalho L.P.S."/>
            <person name="Shen B."/>
        </authorList>
    </citation>
    <scope>NUCLEOTIDE SEQUENCE [LARGE SCALE GENOMIC DNA]</scope>
    <source>
        <strain evidence="10 11">NPDC050545</strain>
    </source>
</reference>
<dbReference type="PROSITE" id="PS00211">
    <property type="entry name" value="ABC_TRANSPORTER_1"/>
    <property type="match status" value="1"/>
</dbReference>
<evidence type="ECO:0000256" key="1">
    <source>
        <dbReference type="ARBA" id="ARBA00004651"/>
    </source>
</evidence>
<keyword evidence="2 7" id="KW-0812">Transmembrane</keyword>
<evidence type="ECO:0000313" key="10">
    <source>
        <dbReference type="EMBL" id="MFI6499336.1"/>
    </source>
</evidence>
<dbReference type="InterPro" id="IPR017871">
    <property type="entry name" value="ABC_transporter-like_CS"/>
</dbReference>
<keyword evidence="6 7" id="KW-0472">Membrane</keyword>
<dbReference type="Gene3D" id="3.40.50.300">
    <property type="entry name" value="P-loop containing nucleotide triphosphate hydrolases"/>
    <property type="match status" value="1"/>
</dbReference>
<feature type="transmembrane region" description="Helical" evidence="7">
    <location>
        <begin position="239"/>
        <end position="259"/>
    </location>
</feature>
<feature type="transmembrane region" description="Helical" evidence="7">
    <location>
        <begin position="52"/>
        <end position="72"/>
    </location>
</feature>
<accession>A0ABW7YTW1</accession>
<gene>
    <name evidence="10" type="ORF">ACIBG2_18255</name>
</gene>
<evidence type="ECO:0000256" key="4">
    <source>
        <dbReference type="ARBA" id="ARBA00022840"/>
    </source>
</evidence>
<evidence type="ECO:0000259" key="9">
    <source>
        <dbReference type="PROSITE" id="PS50929"/>
    </source>
</evidence>
<dbReference type="Proteomes" id="UP001612741">
    <property type="component" value="Unassembled WGS sequence"/>
</dbReference>
<dbReference type="EMBL" id="JBITGY010000004">
    <property type="protein sequence ID" value="MFI6499336.1"/>
    <property type="molecule type" value="Genomic_DNA"/>
</dbReference>
<organism evidence="10 11">
    <name type="scientific">Nonomuraea typhae</name>
    <dbReference type="NCBI Taxonomy" id="2603600"/>
    <lineage>
        <taxon>Bacteria</taxon>
        <taxon>Bacillati</taxon>
        <taxon>Actinomycetota</taxon>
        <taxon>Actinomycetes</taxon>
        <taxon>Streptosporangiales</taxon>
        <taxon>Streptosporangiaceae</taxon>
        <taxon>Nonomuraea</taxon>
    </lineage>
</organism>
<dbReference type="InterPro" id="IPR036640">
    <property type="entry name" value="ABC1_TM_sf"/>
</dbReference>
<dbReference type="InterPro" id="IPR039421">
    <property type="entry name" value="Type_1_exporter"/>
</dbReference>
<dbReference type="PANTHER" id="PTHR43394">
    <property type="entry name" value="ATP-DEPENDENT PERMEASE MDL1, MITOCHONDRIAL"/>
    <property type="match status" value="1"/>
</dbReference>
<dbReference type="PANTHER" id="PTHR43394:SF1">
    <property type="entry name" value="ATP-BINDING CASSETTE SUB-FAMILY B MEMBER 10, MITOCHONDRIAL"/>
    <property type="match status" value="1"/>
</dbReference>
<dbReference type="SUPFAM" id="SSF52540">
    <property type="entry name" value="P-loop containing nucleoside triphosphate hydrolases"/>
    <property type="match status" value="1"/>
</dbReference>
<dbReference type="GO" id="GO:0005524">
    <property type="term" value="F:ATP binding"/>
    <property type="evidence" value="ECO:0007669"/>
    <property type="project" value="UniProtKB-KW"/>
</dbReference>
<dbReference type="SUPFAM" id="SSF90123">
    <property type="entry name" value="ABC transporter transmembrane region"/>
    <property type="match status" value="1"/>
</dbReference>
<dbReference type="RefSeq" id="WP_397082552.1">
    <property type="nucleotide sequence ID" value="NZ_JBITGY010000004.1"/>
</dbReference>
<feature type="transmembrane region" description="Helical" evidence="7">
    <location>
        <begin position="271"/>
        <end position="292"/>
    </location>
</feature>
<proteinExistence type="predicted"/>
<evidence type="ECO:0000256" key="5">
    <source>
        <dbReference type="ARBA" id="ARBA00022989"/>
    </source>
</evidence>
<evidence type="ECO:0000256" key="3">
    <source>
        <dbReference type="ARBA" id="ARBA00022741"/>
    </source>
</evidence>
<evidence type="ECO:0000256" key="6">
    <source>
        <dbReference type="ARBA" id="ARBA00023136"/>
    </source>
</evidence>
<keyword evidence="5 7" id="KW-1133">Transmembrane helix</keyword>
<dbReference type="Pfam" id="PF00664">
    <property type="entry name" value="ABC_membrane"/>
    <property type="match status" value="1"/>
</dbReference>
<dbReference type="InterPro" id="IPR011527">
    <property type="entry name" value="ABC1_TM_dom"/>
</dbReference>
<feature type="domain" description="ABC transporter" evidence="8">
    <location>
        <begin position="319"/>
        <end position="549"/>
    </location>
</feature>
<dbReference type="Gene3D" id="1.20.1560.10">
    <property type="entry name" value="ABC transporter type 1, transmembrane domain"/>
    <property type="match status" value="1"/>
</dbReference>
<protein>
    <submittedName>
        <fullName evidence="10">ATP-binding cassette domain-containing protein</fullName>
    </submittedName>
</protein>
<feature type="transmembrane region" description="Helical" evidence="7">
    <location>
        <begin position="126"/>
        <end position="144"/>
    </location>
</feature>
<evidence type="ECO:0000256" key="7">
    <source>
        <dbReference type="SAM" id="Phobius"/>
    </source>
</evidence>
<dbReference type="CDD" id="cd03228">
    <property type="entry name" value="ABCC_MRP_Like"/>
    <property type="match status" value="1"/>
</dbReference>
<comment type="subcellular location">
    <subcellularLocation>
        <location evidence="1">Cell membrane</location>
        <topology evidence="1">Multi-pass membrane protein</topology>
    </subcellularLocation>
</comment>
<feature type="domain" description="ABC transmembrane type-1" evidence="9">
    <location>
        <begin position="20"/>
        <end position="294"/>
    </location>
</feature>
<feature type="transmembrane region" description="Helical" evidence="7">
    <location>
        <begin position="20"/>
        <end position="40"/>
    </location>
</feature>
<sequence length="566" mass="58331">MRPGDRLVVDVVRRSGPWPALLAFTATAGAGAELALPYLIGRTIDGQDRATWLAAAIGAVAAIMACESLAVWTRGMSGAAVAAKGRLALMRSVLGVGPGMTRRFGQGDLVTRAGLNAEELGGAPDAFVSVVSLLVPTLGGLVALTLIDPRLTLTLAAGLVVIMLVLRAFMRTSGEIAAGYQETQGEIATRLVDALAGVRTIAAAGTAEREVDRVLGPLPRLRGHGLALWRATAGAGVRAGLMVPVLEVAVLAVGGLLLASRQMTVGELYAAARYAVLGAALSGGLGFVARLARARSAAHRVAEVLAEHEPESGTRVLPEGSGTVEFRGVRAGGLDVGDLVLPGGSVTAVVGRSGAGKSMLAALAGRLADPDQGEVRLDGVSVRELSPGALRQAVAYAFERPVLLGQTVGDAVGLGLREDVSSVEGAARAARADGFLRRLPDGFRTALEAAPMSGGERQRVGLARAFAQGGRFLVLDDATSGLDTLTERQVGEALTGELGGRTRLVVTHRAATAARADRVIWLDGGRVRGHAPHGVLWRDPAYRAVFQTMTVEDAVPEPRAVPEAAP</sequence>
<dbReference type="SMART" id="SM00382">
    <property type="entry name" value="AAA"/>
    <property type="match status" value="1"/>
</dbReference>
<dbReference type="PROSITE" id="PS50929">
    <property type="entry name" value="ABC_TM1F"/>
    <property type="match status" value="1"/>
</dbReference>
<evidence type="ECO:0000313" key="11">
    <source>
        <dbReference type="Proteomes" id="UP001612741"/>
    </source>
</evidence>
<dbReference type="InterPro" id="IPR003593">
    <property type="entry name" value="AAA+_ATPase"/>
</dbReference>
<keyword evidence="4 10" id="KW-0067">ATP-binding</keyword>